<keyword evidence="2" id="KW-0808">Transferase</keyword>
<protein>
    <submittedName>
        <fullName evidence="2">Protein N-acetyltransferase, RimJ/RimL family</fullName>
    </submittedName>
</protein>
<dbReference type="InterPro" id="IPR051531">
    <property type="entry name" value="N-acetyltransferase"/>
</dbReference>
<evidence type="ECO:0000259" key="1">
    <source>
        <dbReference type="PROSITE" id="PS51186"/>
    </source>
</evidence>
<dbReference type="Pfam" id="PF13302">
    <property type="entry name" value="Acetyltransf_3"/>
    <property type="match status" value="1"/>
</dbReference>
<dbReference type="Gene3D" id="3.40.630.30">
    <property type="match status" value="1"/>
</dbReference>
<dbReference type="PANTHER" id="PTHR43792">
    <property type="entry name" value="GNAT FAMILY, PUTATIVE (AFU_ORTHOLOGUE AFUA_3G00765)-RELATED-RELATED"/>
    <property type="match status" value="1"/>
</dbReference>
<keyword evidence="3" id="KW-1185">Reference proteome</keyword>
<reference evidence="3" key="1">
    <citation type="submission" date="2016-10" db="EMBL/GenBank/DDBJ databases">
        <authorList>
            <person name="Varghese N."/>
            <person name="Submissions S."/>
        </authorList>
    </citation>
    <scope>NUCLEOTIDE SEQUENCE [LARGE SCALE GENOMIC DNA]</scope>
    <source>
        <strain evidence="3">Gh-67</strain>
    </source>
</reference>
<evidence type="ECO:0000313" key="2">
    <source>
        <dbReference type="EMBL" id="SDG62836.1"/>
    </source>
</evidence>
<dbReference type="PROSITE" id="PS51186">
    <property type="entry name" value="GNAT"/>
    <property type="match status" value="1"/>
</dbReference>
<evidence type="ECO:0000313" key="3">
    <source>
        <dbReference type="Proteomes" id="UP000199705"/>
    </source>
</evidence>
<dbReference type="CDD" id="cd04301">
    <property type="entry name" value="NAT_SF"/>
    <property type="match status" value="1"/>
</dbReference>
<dbReference type="InterPro" id="IPR016181">
    <property type="entry name" value="Acyl_CoA_acyltransferase"/>
</dbReference>
<feature type="domain" description="N-acetyltransferase" evidence="1">
    <location>
        <begin position="40"/>
        <end position="174"/>
    </location>
</feature>
<gene>
    <name evidence="2" type="ORF">SAMN05192573_104169</name>
</gene>
<dbReference type="InterPro" id="IPR000182">
    <property type="entry name" value="GNAT_dom"/>
</dbReference>
<dbReference type="AlphaFoldDB" id="A0A1G7VSR0"/>
<organism evidence="2 3">
    <name type="scientific">Mucilaginibacter gossypii</name>
    <dbReference type="NCBI Taxonomy" id="551996"/>
    <lineage>
        <taxon>Bacteria</taxon>
        <taxon>Pseudomonadati</taxon>
        <taxon>Bacteroidota</taxon>
        <taxon>Sphingobacteriia</taxon>
        <taxon>Sphingobacteriales</taxon>
        <taxon>Sphingobacteriaceae</taxon>
        <taxon>Mucilaginibacter</taxon>
    </lineage>
</organism>
<sequence length="174" mass="19945">MYFIQSQRLKMIPLTHAQLLLLKQNRKLLELSLGLTPSAMLIDPLYIKEIDDAFDSFWLPNTLAFPDKYQWYTGWEIVLKSTNTVIGGIGFAGYPNDAGEAEIGYMIDANQHNKGYATEALQLLSQWAFTHEFVKAIIVRTYADNLPSRRILEKCGFTLMNEVECLLTYSLNRE</sequence>
<dbReference type="PANTHER" id="PTHR43792:SF13">
    <property type="entry name" value="ACETYLTRANSFERASE"/>
    <property type="match status" value="1"/>
</dbReference>
<dbReference type="STRING" id="551996.SAMN05192573_104169"/>
<proteinExistence type="predicted"/>
<accession>A0A1G7VSR0</accession>
<dbReference type="GO" id="GO:0016747">
    <property type="term" value="F:acyltransferase activity, transferring groups other than amino-acyl groups"/>
    <property type="evidence" value="ECO:0007669"/>
    <property type="project" value="InterPro"/>
</dbReference>
<dbReference type="SUPFAM" id="SSF55729">
    <property type="entry name" value="Acyl-CoA N-acyltransferases (Nat)"/>
    <property type="match status" value="1"/>
</dbReference>
<dbReference type="EMBL" id="FNCG01000004">
    <property type="protein sequence ID" value="SDG62836.1"/>
    <property type="molecule type" value="Genomic_DNA"/>
</dbReference>
<name>A0A1G7VSR0_9SPHI</name>
<dbReference type="Proteomes" id="UP000199705">
    <property type="component" value="Unassembled WGS sequence"/>
</dbReference>